<gene>
    <name evidence="1" type="ORF">GJ744_002395</name>
</gene>
<dbReference type="NCBIfam" id="TIGR01509">
    <property type="entry name" value="HAD-SF-IA-v3"/>
    <property type="match status" value="1"/>
</dbReference>
<dbReference type="SFLD" id="SFLDS00003">
    <property type="entry name" value="Haloacid_Dehalogenase"/>
    <property type="match status" value="1"/>
</dbReference>
<dbReference type="PANTHER" id="PTHR18901">
    <property type="entry name" value="2-DEOXYGLUCOSE-6-PHOSPHATE PHOSPHATASE 2"/>
    <property type="match status" value="1"/>
</dbReference>
<accession>A0A8H7E8K7</accession>
<dbReference type="Gene3D" id="3.40.50.1000">
    <property type="entry name" value="HAD superfamily/HAD-like"/>
    <property type="match status" value="1"/>
</dbReference>
<dbReference type="FunFam" id="1.10.150.240:FF:000001">
    <property type="entry name" value="Haloacid dehalogenase-like hydrolase domain"/>
    <property type="match status" value="1"/>
</dbReference>
<name>A0A8H7E8K7_9EURO</name>
<evidence type="ECO:0000313" key="1">
    <source>
        <dbReference type="EMBL" id="KAF7512233.1"/>
    </source>
</evidence>
<dbReference type="Pfam" id="PF00702">
    <property type="entry name" value="Hydrolase"/>
    <property type="match status" value="1"/>
</dbReference>
<dbReference type="PANTHER" id="PTHR18901:SF38">
    <property type="entry name" value="PSEUDOURIDINE-5'-PHOSPHATASE"/>
    <property type="match status" value="1"/>
</dbReference>
<sequence length="284" mass="32010">MGSSKTDFPPIRACIFDVDGLLIDSEDAYTAVTNTILRENNRPDLPWKIKAQLQGRPGPEAGRIFHEWAQLPISYEEFVARNTELQGEAFTHCKPLPGVEGLLRRLKNARPKVHMALATSSIRKNFEIKTGSMKEMFSVFAEDQIVTGDDDRVPKGRGKPLPDIYLVALQTINEHIRRTSPEELEVQPKECIVFEDSVPGVEAGRRAGMRVVWCPNPGLLNEYQGREKEVLAGKTGEHKEEEIEKHGTSTIKGSPGHVGEIDDGWAEMLQTLEEFRYEKYKIEV</sequence>
<dbReference type="OrthoDB" id="40579at2759"/>
<dbReference type="InterPro" id="IPR036412">
    <property type="entry name" value="HAD-like_sf"/>
</dbReference>
<reference evidence="1" key="1">
    <citation type="submission" date="2020-02" db="EMBL/GenBank/DDBJ databases">
        <authorList>
            <person name="Palmer J.M."/>
        </authorList>
    </citation>
    <scope>NUCLEOTIDE SEQUENCE</scope>
    <source>
        <strain evidence="1">EPUS1.4</strain>
        <tissue evidence="1">Thallus</tissue>
    </source>
</reference>
<evidence type="ECO:0000313" key="2">
    <source>
        <dbReference type="Proteomes" id="UP000606974"/>
    </source>
</evidence>
<dbReference type="Gene3D" id="1.10.150.240">
    <property type="entry name" value="Putative phosphatase, domain 2"/>
    <property type="match status" value="1"/>
</dbReference>
<dbReference type="EMBL" id="JAACFV010000014">
    <property type="protein sequence ID" value="KAF7512233.1"/>
    <property type="molecule type" value="Genomic_DNA"/>
</dbReference>
<dbReference type="SFLD" id="SFLDG01129">
    <property type="entry name" value="C1.5:_HAD__Beta-PGM__Phosphata"/>
    <property type="match status" value="1"/>
</dbReference>
<dbReference type="InterPro" id="IPR023198">
    <property type="entry name" value="PGP-like_dom2"/>
</dbReference>
<dbReference type="InterPro" id="IPR006439">
    <property type="entry name" value="HAD-SF_hydro_IA"/>
</dbReference>
<dbReference type="GO" id="GO:0016791">
    <property type="term" value="F:phosphatase activity"/>
    <property type="evidence" value="ECO:0007669"/>
    <property type="project" value="UniProtKB-ARBA"/>
</dbReference>
<dbReference type="AlphaFoldDB" id="A0A8H7E8K7"/>
<protein>
    <recommendedName>
        <fullName evidence="3">HAD superfamily hydrolase</fullName>
    </recommendedName>
</protein>
<keyword evidence="2" id="KW-1185">Reference proteome</keyword>
<comment type="caution">
    <text evidence="1">The sequence shown here is derived from an EMBL/GenBank/DDBJ whole genome shotgun (WGS) entry which is preliminary data.</text>
</comment>
<proteinExistence type="predicted"/>
<dbReference type="SUPFAM" id="SSF56784">
    <property type="entry name" value="HAD-like"/>
    <property type="match status" value="1"/>
</dbReference>
<evidence type="ECO:0008006" key="3">
    <source>
        <dbReference type="Google" id="ProtNLM"/>
    </source>
</evidence>
<dbReference type="InterPro" id="IPR023214">
    <property type="entry name" value="HAD_sf"/>
</dbReference>
<dbReference type="Proteomes" id="UP000606974">
    <property type="component" value="Unassembled WGS sequence"/>
</dbReference>
<organism evidence="1 2">
    <name type="scientific">Endocarpon pusillum</name>
    <dbReference type="NCBI Taxonomy" id="364733"/>
    <lineage>
        <taxon>Eukaryota</taxon>
        <taxon>Fungi</taxon>
        <taxon>Dikarya</taxon>
        <taxon>Ascomycota</taxon>
        <taxon>Pezizomycotina</taxon>
        <taxon>Eurotiomycetes</taxon>
        <taxon>Chaetothyriomycetidae</taxon>
        <taxon>Verrucariales</taxon>
        <taxon>Verrucariaceae</taxon>
        <taxon>Endocarpon</taxon>
    </lineage>
</organism>